<evidence type="ECO:0000256" key="3">
    <source>
        <dbReference type="ARBA" id="ARBA00023098"/>
    </source>
</evidence>
<organism evidence="5 6">
    <name type="scientific">Plantactinospora alkalitolerans</name>
    <dbReference type="NCBI Taxonomy" id="2789879"/>
    <lineage>
        <taxon>Bacteria</taxon>
        <taxon>Bacillati</taxon>
        <taxon>Actinomycetota</taxon>
        <taxon>Actinomycetes</taxon>
        <taxon>Micromonosporales</taxon>
        <taxon>Micromonosporaceae</taxon>
        <taxon>Plantactinospora</taxon>
    </lineage>
</organism>
<dbReference type="InterPro" id="IPR006311">
    <property type="entry name" value="TAT_signal"/>
</dbReference>
<dbReference type="Pfam" id="PF03403">
    <property type="entry name" value="PAF-AH_p_II"/>
    <property type="match status" value="1"/>
</dbReference>
<evidence type="ECO:0000313" key="6">
    <source>
        <dbReference type="Proteomes" id="UP000638560"/>
    </source>
</evidence>
<dbReference type="InterPro" id="IPR029058">
    <property type="entry name" value="AB_hydrolase_fold"/>
</dbReference>
<comment type="caution">
    <text evidence="5">The sequence shown here is derived from an EMBL/GenBank/DDBJ whole genome shotgun (WGS) entry which is preliminary data.</text>
</comment>
<proteinExistence type="predicted"/>
<evidence type="ECO:0000256" key="4">
    <source>
        <dbReference type="SAM" id="SignalP"/>
    </source>
</evidence>
<reference evidence="5 6" key="1">
    <citation type="submission" date="2020-11" db="EMBL/GenBank/DDBJ databases">
        <title>A novel isolate from a Black sea contaminated sediment with potential to produce alkanes: Plantactinospora alkalitolerans sp. nov.</title>
        <authorList>
            <person name="Carro L."/>
            <person name="Veyisoglu A."/>
            <person name="Guven K."/>
            <person name="Schumann P."/>
            <person name="Klenk H.-P."/>
            <person name="Sahin N."/>
        </authorList>
    </citation>
    <scope>NUCLEOTIDE SEQUENCE [LARGE SCALE GENOMIC DNA]</scope>
    <source>
        <strain evidence="5 6">S1510</strain>
    </source>
</reference>
<feature type="chain" id="PRO_5047367176" evidence="4">
    <location>
        <begin position="35"/>
        <end position="403"/>
    </location>
</feature>
<dbReference type="PROSITE" id="PS51318">
    <property type="entry name" value="TAT"/>
    <property type="match status" value="1"/>
</dbReference>
<dbReference type="EMBL" id="JADPUN010000134">
    <property type="protein sequence ID" value="MBF9129793.1"/>
    <property type="molecule type" value="Genomic_DNA"/>
</dbReference>
<feature type="signal peptide" evidence="4">
    <location>
        <begin position="1"/>
        <end position="34"/>
    </location>
</feature>
<dbReference type="PANTHER" id="PTHR10272:SF0">
    <property type="entry name" value="PLATELET-ACTIVATING FACTOR ACETYLHYDROLASE"/>
    <property type="match status" value="1"/>
</dbReference>
<keyword evidence="6" id="KW-1185">Reference proteome</keyword>
<evidence type="ECO:0000256" key="2">
    <source>
        <dbReference type="ARBA" id="ARBA00022963"/>
    </source>
</evidence>
<protein>
    <submittedName>
        <fullName evidence="5">Acetylhydrolase</fullName>
    </submittedName>
</protein>
<dbReference type="SUPFAM" id="SSF53474">
    <property type="entry name" value="alpha/beta-Hydrolases"/>
    <property type="match status" value="1"/>
</dbReference>
<gene>
    <name evidence="5" type="ORF">I0C86_12600</name>
</gene>
<evidence type="ECO:0000256" key="1">
    <source>
        <dbReference type="ARBA" id="ARBA00022801"/>
    </source>
</evidence>
<sequence length="403" mass="43600">MAEPITARIDRLRMTRRRMIGAALAVGAALPIGAASHASVARATPGPAQLTLPVPTGPYPVGTVRLHVVDRSRPDPVAGAGHHRELMTSVWYPARNVGRHPLAQWMDPAVLRAYLTSAGFEADAAITPLTSGREGAPVRRTGGRLPVVVFSHGAHDHRADTTVIVQELASHGYVVVTVDHTYDAFSQFPDGRLTVPLDDPALVPSDFARDIRFVLDCVEDLAAGRNPDAEHRPLPAGLRGAPDLHRIGMFGWSKGGTATALVMNDDQRVRAGLSIDGPMQAQPPITADLHRPFMLMTAEFTRAVEPSVAEFWSHLRGWRLNVQADGALHSSYGDTQVLIPQLADALGMSDEELLGWIGTLAPARALRIQQAYPLAFFDLHLRGRHSPLLDGPSTNFPEVKFIP</sequence>
<keyword evidence="2" id="KW-0442">Lipid degradation</keyword>
<evidence type="ECO:0000313" key="5">
    <source>
        <dbReference type="EMBL" id="MBF9129793.1"/>
    </source>
</evidence>
<dbReference type="Gene3D" id="3.40.50.1820">
    <property type="entry name" value="alpha/beta hydrolase"/>
    <property type="match status" value="1"/>
</dbReference>
<keyword evidence="1" id="KW-0378">Hydrolase</keyword>
<keyword evidence="4" id="KW-0732">Signal</keyword>
<name>A0ABS0GUD6_9ACTN</name>
<dbReference type="Proteomes" id="UP000638560">
    <property type="component" value="Unassembled WGS sequence"/>
</dbReference>
<accession>A0ABS0GUD6</accession>
<dbReference type="PANTHER" id="PTHR10272">
    <property type="entry name" value="PLATELET-ACTIVATING FACTOR ACETYLHYDROLASE"/>
    <property type="match status" value="1"/>
</dbReference>
<keyword evidence="3" id="KW-0443">Lipid metabolism</keyword>